<feature type="transmembrane region" description="Helical" evidence="1">
    <location>
        <begin position="20"/>
        <end position="46"/>
    </location>
</feature>
<proteinExistence type="predicted"/>
<evidence type="ECO:0000313" key="3">
    <source>
        <dbReference type="WBParaSite" id="SMUV_0001077101-mRNA-1"/>
    </source>
</evidence>
<accession>A0A0N5B0G9</accession>
<name>A0A0N5B0G9_9BILA</name>
<sequence length="86" mass="9608">MRTVTYNQSVELCIFHWSTATYYFITLALLTVVPSVITILFTYFCIFSAMRNSSKNNDIRKLRAANIAQLPAAAAAAAAAFWSYCV</sequence>
<keyword evidence="1" id="KW-0812">Transmembrane</keyword>
<dbReference type="Proteomes" id="UP000046393">
    <property type="component" value="Unplaced"/>
</dbReference>
<feature type="transmembrane region" description="Helical" evidence="1">
    <location>
        <begin position="67"/>
        <end position="84"/>
    </location>
</feature>
<reference evidence="3" key="1">
    <citation type="submission" date="2017-02" db="UniProtKB">
        <authorList>
            <consortium name="WormBaseParasite"/>
        </authorList>
    </citation>
    <scope>IDENTIFICATION</scope>
</reference>
<dbReference type="Gene3D" id="1.20.1070.10">
    <property type="entry name" value="Rhodopsin 7-helix transmembrane proteins"/>
    <property type="match status" value="1"/>
</dbReference>
<evidence type="ECO:0000256" key="1">
    <source>
        <dbReference type="SAM" id="Phobius"/>
    </source>
</evidence>
<organism evidence="2 3">
    <name type="scientific">Syphacia muris</name>
    <dbReference type="NCBI Taxonomy" id="451379"/>
    <lineage>
        <taxon>Eukaryota</taxon>
        <taxon>Metazoa</taxon>
        <taxon>Ecdysozoa</taxon>
        <taxon>Nematoda</taxon>
        <taxon>Chromadorea</taxon>
        <taxon>Rhabditida</taxon>
        <taxon>Spirurina</taxon>
        <taxon>Oxyuridomorpha</taxon>
        <taxon>Oxyuroidea</taxon>
        <taxon>Oxyuridae</taxon>
        <taxon>Syphacia</taxon>
    </lineage>
</organism>
<evidence type="ECO:0000313" key="2">
    <source>
        <dbReference type="Proteomes" id="UP000046393"/>
    </source>
</evidence>
<keyword evidence="2" id="KW-1185">Reference proteome</keyword>
<keyword evidence="1" id="KW-1133">Transmembrane helix</keyword>
<dbReference type="AlphaFoldDB" id="A0A0N5B0G9"/>
<keyword evidence="1" id="KW-0472">Membrane</keyword>
<protein>
    <submittedName>
        <fullName evidence="3">G_PROTEIN_RECEP_F1_2 domain-containing protein</fullName>
    </submittedName>
</protein>
<dbReference type="WBParaSite" id="SMUV_0001077101-mRNA-1">
    <property type="protein sequence ID" value="SMUV_0001077101-mRNA-1"/>
    <property type="gene ID" value="SMUV_0001077101"/>
</dbReference>
<dbReference type="SUPFAM" id="SSF81321">
    <property type="entry name" value="Family A G protein-coupled receptor-like"/>
    <property type="match status" value="1"/>
</dbReference>